<comment type="caution">
    <text evidence="2">The sequence shown here is derived from an EMBL/GenBank/DDBJ whole genome shotgun (WGS) entry which is preliminary data.</text>
</comment>
<dbReference type="InterPro" id="IPR013830">
    <property type="entry name" value="SGNH_hydro"/>
</dbReference>
<dbReference type="Proteomes" id="UP000245488">
    <property type="component" value="Chromosome"/>
</dbReference>
<name>A0A317G1Q6_BUTFI</name>
<dbReference type="EMBL" id="NXNG01000001">
    <property type="protein sequence ID" value="PWT27974.1"/>
    <property type="molecule type" value="Genomic_DNA"/>
</dbReference>
<dbReference type="SUPFAM" id="SSF52266">
    <property type="entry name" value="SGNH hydrolase"/>
    <property type="match status" value="1"/>
</dbReference>
<dbReference type="AlphaFoldDB" id="A0A317G1Q6"/>
<dbReference type="RefSeq" id="WP_110073277.1">
    <property type="nucleotide sequence ID" value="NZ_CM009896.1"/>
</dbReference>
<reference evidence="2 3" key="1">
    <citation type="submission" date="2017-09" db="EMBL/GenBank/DDBJ databases">
        <title>High-quality draft genome sequence of Butyrivibrio fibrisolvens INBov1, isolated from cow rumen.</title>
        <authorList>
            <person name="Rodriguez Hernaez J."/>
            <person name="Rivarola M."/>
            <person name="Paniego N."/>
            <person name="Cravero S."/>
            <person name="Ceron Cucchi M."/>
            <person name="Martinez M.C."/>
        </authorList>
    </citation>
    <scope>NUCLEOTIDE SEQUENCE [LARGE SCALE GENOMIC DNA]</scope>
    <source>
        <strain evidence="2 3">INBov1</strain>
    </source>
</reference>
<protein>
    <submittedName>
        <fullName evidence="2">Lysophospholipase</fullName>
    </submittedName>
</protein>
<dbReference type="InterPro" id="IPR051532">
    <property type="entry name" value="Ester_Hydrolysis_Enzymes"/>
</dbReference>
<feature type="domain" description="SGNH hydrolase-type esterase" evidence="1">
    <location>
        <begin position="49"/>
        <end position="209"/>
    </location>
</feature>
<dbReference type="PANTHER" id="PTHR30383:SF5">
    <property type="entry name" value="SGNH HYDROLASE-TYPE ESTERASE DOMAIN-CONTAINING PROTEIN"/>
    <property type="match status" value="1"/>
</dbReference>
<dbReference type="PANTHER" id="PTHR30383">
    <property type="entry name" value="THIOESTERASE 1/PROTEASE 1/LYSOPHOSPHOLIPASE L1"/>
    <property type="match status" value="1"/>
</dbReference>
<evidence type="ECO:0000313" key="3">
    <source>
        <dbReference type="Proteomes" id="UP000245488"/>
    </source>
</evidence>
<sequence>MKAEEVISDFFQNEKRNKVVRYRHLNRFVKKGQILFTGSSLMEQFPINEILQNHGMNTVIYNRGIGGYTIPKMLESMEEQIFELEPSKIFINIGTNDISRPEETTEQLISDYRKVLTQIKDRLPQAKVYMMAYYPVNVQVAARQPWPDADKAAKLRLERLDESNKAVSELAQEFGYSYIDVNNGLTDDNGQTKEAYSIDGIHMWSDAYEVVFENMKEYITEKNL</sequence>
<gene>
    <name evidence="2" type="ORF">CPT75_13100</name>
</gene>
<keyword evidence="3" id="KW-1185">Reference proteome</keyword>
<dbReference type="Pfam" id="PF13472">
    <property type="entry name" value="Lipase_GDSL_2"/>
    <property type="match status" value="1"/>
</dbReference>
<organism evidence="2 3">
    <name type="scientific">Butyrivibrio fibrisolvens</name>
    <dbReference type="NCBI Taxonomy" id="831"/>
    <lineage>
        <taxon>Bacteria</taxon>
        <taxon>Bacillati</taxon>
        <taxon>Bacillota</taxon>
        <taxon>Clostridia</taxon>
        <taxon>Lachnospirales</taxon>
        <taxon>Lachnospiraceae</taxon>
        <taxon>Butyrivibrio</taxon>
    </lineage>
</organism>
<proteinExistence type="predicted"/>
<dbReference type="Gene3D" id="3.40.50.1110">
    <property type="entry name" value="SGNH hydrolase"/>
    <property type="match status" value="1"/>
</dbReference>
<dbReference type="GO" id="GO:0004622">
    <property type="term" value="F:phosphatidylcholine lysophospholipase activity"/>
    <property type="evidence" value="ECO:0007669"/>
    <property type="project" value="TreeGrafter"/>
</dbReference>
<accession>A0A317G1Q6</accession>
<evidence type="ECO:0000313" key="2">
    <source>
        <dbReference type="EMBL" id="PWT27974.1"/>
    </source>
</evidence>
<evidence type="ECO:0000259" key="1">
    <source>
        <dbReference type="Pfam" id="PF13472"/>
    </source>
</evidence>
<dbReference type="InterPro" id="IPR036514">
    <property type="entry name" value="SGNH_hydro_sf"/>
</dbReference>